<dbReference type="CDD" id="cd10910">
    <property type="entry name" value="PIN_limkain_b1_N_like"/>
    <property type="match status" value="1"/>
</dbReference>
<dbReference type="GO" id="GO:0016787">
    <property type="term" value="F:hydrolase activity"/>
    <property type="evidence" value="ECO:0007669"/>
    <property type="project" value="UniProtKB-KW"/>
</dbReference>
<dbReference type="HOGENOM" id="CLU_013140_0_0_1"/>
<dbReference type="AlphaFoldDB" id="A4PU36"/>
<dbReference type="EnsemblPlants" id="AES82259">
    <property type="protein sequence ID" value="AES82259"/>
    <property type="gene ID" value="MTR_7g110390"/>
</dbReference>
<accession>A4PU36</accession>
<dbReference type="KEGG" id="mtr:11425911"/>
<reference evidence="5" key="2">
    <citation type="submission" date="2007-04" db="EMBL/GenBank/DDBJ databases">
        <authorList>
            <consortium name="The International Medicago Genome Annotation Group"/>
        </authorList>
    </citation>
    <scope>NUCLEOTIDE SEQUENCE</scope>
</reference>
<reference evidence="6 9" key="3">
    <citation type="journal article" date="2011" name="Nature">
        <title>The Medicago genome provides insight into the evolution of rhizobial symbioses.</title>
        <authorList>
            <person name="Young N.D."/>
            <person name="Debelle F."/>
            <person name="Oldroyd G.E."/>
            <person name="Geurts R."/>
            <person name="Cannon S.B."/>
            <person name="Udvardi M.K."/>
            <person name="Benedito V.A."/>
            <person name="Mayer K.F."/>
            <person name="Gouzy J."/>
            <person name="Schoof H."/>
            <person name="Van de Peer Y."/>
            <person name="Proost S."/>
            <person name="Cook D.R."/>
            <person name="Meyers B.C."/>
            <person name="Spannagl M."/>
            <person name="Cheung F."/>
            <person name="De Mita S."/>
            <person name="Krishnakumar V."/>
            <person name="Gundlach H."/>
            <person name="Zhou S."/>
            <person name="Mudge J."/>
            <person name="Bharti A.K."/>
            <person name="Murray J.D."/>
            <person name="Naoumkina M.A."/>
            <person name="Rosen B."/>
            <person name="Silverstein K.A."/>
            <person name="Tang H."/>
            <person name="Rombauts S."/>
            <person name="Zhao P.X."/>
            <person name="Zhou P."/>
            <person name="Barbe V."/>
            <person name="Bardou P."/>
            <person name="Bechner M."/>
            <person name="Bellec A."/>
            <person name="Berger A."/>
            <person name="Berges H."/>
            <person name="Bidwell S."/>
            <person name="Bisseling T."/>
            <person name="Choisne N."/>
            <person name="Couloux A."/>
            <person name="Denny R."/>
            <person name="Deshpande S."/>
            <person name="Dai X."/>
            <person name="Doyle J.J."/>
            <person name="Dudez A.M."/>
            <person name="Farmer A.D."/>
            <person name="Fouteau S."/>
            <person name="Franken C."/>
            <person name="Gibelin C."/>
            <person name="Gish J."/>
            <person name="Goldstein S."/>
            <person name="Gonzalez A.J."/>
            <person name="Green P.J."/>
            <person name="Hallab A."/>
            <person name="Hartog M."/>
            <person name="Hua A."/>
            <person name="Humphray S.J."/>
            <person name="Jeong D.H."/>
            <person name="Jing Y."/>
            <person name="Jocker A."/>
            <person name="Kenton S.M."/>
            <person name="Kim D.J."/>
            <person name="Klee K."/>
            <person name="Lai H."/>
            <person name="Lang C."/>
            <person name="Lin S."/>
            <person name="Macmil S.L."/>
            <person name="Magdelenat G."/>
            <person name="Matthews L."/>
            <person name="McCorrison J."/>
            <person name="Monaghan E.L."/>
            <person name="Mun J.H."/>
            <person name="Najar F.Z."/>
            <person name="Nicholson C."/>
            <person name="Noirot C."/>
            <person name="O'Bleness M."/>
            <person name="Paule C.R."/>
            <person name="Poulain J."/>
            <person name="Prion F."/>
            <person name="Qin B."/>
            <person name="Qu C."/>
            <person name="Retzel E.F."/>
            <person name="Riddle C."/>
            <person name="Sallet E."/>
            <person name="Samain S."/>
            <person name="Samson N."/>
            <person name="Sanders I."/>
            <person name="Saurat O."/>
            <person name="Scarpelli C."/>
            <person name="Schiex T."/>
            <person name="Segurens B."/>
            <person name="Severin A.J."/>
            <person name="Sherrier D.J."/>
            <person name="Shi R."/>
            <person name="Sims S."/>
            <person name="Singer S.R."/>
            <person name="Sinharoy S."/>
            <person name="Sterck L."/>
            <person name="Viollet A."/>
            <person name="Wang B.B."/>
            <person name="Wang K."/>
            <person name="Wang M."/>
            <person name="Wang X."/>
            <person name="Warfsmann J."/>
            <person name="Weissenbach J."/>
            <person name="White D.D."/>
            <person name="White J.D."/>
            <person name="Wiley G.B."/>
            <person name="Wincker P."/>
            <person name="Xing Y."/>
            <person name="Yang L."/>
            <person name="Yao Z."/>
            <person name="Ying F."/>
            <person name="Zhai J."/>
            <person name="Zhou L."/>
            <person name="Zuber A."/>
            <person name="Denarie J."/>
            <person name="Dixon R.A."/>
            <person name="May G.D."/>
            <person name="Schwartz D.C."/>
            <person name="Rogers J."/>
            <person name="Quetier F."/>
            <person name="Town C.D."/>
            <person name="Roe B.A."/>
        </authorList>
    </citation>
    <scope>NUCLEOTIDE SEQUENCE [LARGE SCALE GENOMIC DNA]</scope>
    <source>
        <strain evidence="6">A17</strain>
        <strain evidence="8 9">cv. Jemalong A17</strain>
    </source>
</reference>
<evidence type="ECO:0000313" key="6">
    <source>
        <dbReference type="EMBL" id="AES82259.2"/>
    </source>
</evidence>
<accession>G7KUJ7</accession>
<evidence type="ECO:0000313" key="9">
    <source>
        <dbReference type="Proteomes" id="UP000002051"/>
    </source>
</evidence>
<dbReference type="EMBL" id="CM001223">
    <property type="protein sequence ID" value="AES82259.2"/>
    <property type="molecule type" value="Genomic_DNA"/>
</dbReference>
<dbReference type="Pfam" id="PF14418">
    <property type="entry name" value="OHA"/>
    <property type="match status" value="1"/>
</dbReference>
<dbReference type="Pfam" id="PF01936">
    <property type="entry name" value="NYN"/>
    <property type="match status" value="1"/>
</dbReference>
<dbReference type="GO" id="GO:0004519">
    <property type="term" value="F:endonuclease activity"/>
    <property type="evidence" value="ECO:0007669"/>
    <property type="project" value="UniProtKB-KW"/>
</dbReference>
<protein>
    <submittedName>
        <fullName evidence="6">Endonuclease or glycosyl hydrolase, putative</fullName>
    </submittedName>
    <submittedName>
        <fullName evidence="7">Putative meiosis arrest female protein</fullName>
    </submittedName>
</protein>
<dbReference type="PANTHER" id="PTHR14379">
    <property type="entry name" value="LIMKAIN B LKAP"/>
    <property type="match status" value="1"/>
</dbReference>
<dbReference type="Gramene" id="rna43865">
    <property type="protein sequence ID" value="RHN49076.1"/>
    <property type="gene ID" value="gene43865"/>
</dbReference>
<dbReference type="STRING" id="3880.A4PU36"/>
<dbReference type="GO" id="GO:0005777">
    <property type="term" value="C:peroxisome"/>
    <property type="evidence" value="ECO:0007669"/>
    <property type="project" value="InterPro"/>
</dbReference>
<keyword evidence="6" id="KW-0540">Nuclease</keyword>
<evidence type="ECO:0000313" key="7">
    <source>
        <dbReference type="EMBL" id="RHN49076.1"/>
    </source>
</evidence>
<feature type="domain" description="DUF7625" evidence="4">
    <location>
        <begin position="290"/>
        <end position="376"/>
    </location>
</feature>
<dbReference type="PaxDb" id="3880-AES82259"/>
<dbReference type="Proteomes" id="UP000002051">
    <property type="component" value="Unassembled WGS sequence"/>
</dbReference>
<dbReference type="Proteomes" id="UP000265566">
    <property type="component" value="Chromosome 7"/>
</dbReference>
<dbReference type="Pfam" id="PF24620">
    <property type="entry name" value="DUF7625"/>
    <property type="match status" value="1"/>
</dbReference>
<organism evidence="5">
    <name type="scientific">Medicago truncatula</name>
    <name type="common">Barrel medic</name>
    <name type="synonym">Medicago tribuloides</name>
    <dbReference type="NCBI Taxonomy" id="3880"/>
    <lineage>
        <taxon>Eukaryota</taxon>
        <taxon>Viridiplantae</taxon>
        <taxon>Streptophyta</taxon>
        <taxon>Embryophyta</taxon>
        <taxon>Tracheophyta</taxon>
        <taxon>Spermatophyta</taxon>
        <taxon>Magnoliopsida</taxon>
        <taxon>eudicotyledons</taxon>
        <taxon>Gunneridae</taxon>
        <taxon>Pentapetalae</taxon>
        <taxon>rosids</taxon>
        <taxon>fabids</taxon>
        <taxon>Fabales</taxon>
        <taxon>Fabaceae</taxon>
        <taxon>Papilionoideae</taxon>
        <taxon>50 kb inversion clade</taxon>
        <taxon>NPAAA clade</taxon>
        <taxon>Hologalegina</taxon>
        <taxon>IRL clade</taxon>
        <taxon>Trifolieae</taxon>
        <taxon>Medicago</taxon>
    </lineage>
</organism>
<dbReference type="InterPro" id="IPR025677">
    <property type="entry name" value="OST-HTH-assoc_dom"/>
</dbReference>
<dbReference type="InterPro" id="IPR024768">
    <property type="entry name" value="Marf1"/>
</dbReference>
<dbReference type="InterPro" id="IPR056042">
    <property type="entry name" value="DUF7625"/>
</dbReference>
<reference evidence="7" key="6">
    <citation type="journal article" date="2018" name="Nat. Plants">
        <title>Whole-genome landscape of Medicago truncatula symbiotic genes.</title>
        <authorList>
            <person name="Pecrix Y."/>
            <person name="Gamas P."/>
            <person name="Carrere S."/>
        </authorList>
    </citation>
    <scope>NUCLEOTIDE SEQUENCE</scope>
    <source>
        <tissue evidence="7">Leaves</tissue>
    </source>
</reference>
<name>A4PU36_MEDTR</name>
<evidence type="ECO:0000313" key="8">
    <source>
        <dbReference type="EnsemblPlants" id="AES82259"/>
    </source>
</evidence>
<reference evidence="6 9" key="4">
    <citation type="journal article" date="2014" name="BMC Genomics">
        <title>An improved genome release (version Mt4.0) for the model legume Medicago truncatula.</title>
        <authorList>
            <person name="Tang H."/>
            <person name="Krishnakumar V."/>
            <person name="Bidwell S."/>
            <person name="Rosen B."/>
            <person name="Chan A."/>
            <person name="Zhou S."/>
            <person name="Gentzbittel L."/>
            <person name="Childs K.L."/>
            <person name="Yandell M."/>
            <person name="Gundlach H."/>
            <person name="Mayer K.F."/>
            <person name="Schwartz D.C."/>
            <person name="Town C.D."/>
        </authorList>
    </citation>
    <scope>GENOME REANNOTATION</scope>
    <source>
        <strain evidence="8 9">cv. Jemalong A17</strain>
    </source>
</reference>
<feature type="domain" description="OST-HTH associated" evidence="3">
    <location>
        <begin position="408"/>
        <end position="461"/>
    </location>
</feature>
<evidence type="ECO:0000259" key="4">
    <source>
        <dbReference type="Pfam" id="PF24620"/>
    </source>
</evidence>
<dbReference type="Gene3D" id="3.40.50.1010">
    <property type="entry name" value="5'-nuclease"/>
    <property type="match status" value="1"/>
</dbReference>
<dbReference type="EMBL" id="PSQE01000007">
    <property type="protein sequence ID" value="RHN49076.1"/>
    <property type="molecule type" value="Genomic_DNA"/>
</dbReference>
<evidence type="ECO:0000313" key="5">
    <source>
        <dbReference type="EMBL" id="ABO80936.1"/>
    </source>
</evidence>
<evidence type="ECO:0000259" key="2">
    <source>
        <dbReference type="Pfam" id="PF01936"/>
    </source>
</evidence>
<keyword evidence="6" id="KW-0255">Endonuclease</keyword>
<dbReference type="PANTHER" id="PTHR14379:SF7">
    <property type="entry name" value="ENDONUCLEASE OR GLYCOSYL HYDROLASE-RELATED"/>
    <property type="match status" value="1"/>
</dbReference>
<evidence type="ECO:0000259" key="3">
    <source>
        <dbReference type="Pfam" id="PF14418"/>
    </source>
</evidence>
<keyword evidence="9" id="KW-1185">Reference proteome</keyword>
<dbReference type="EMBL" id="AC144563">
    <property type="protein sequence ID" value="ABO80936.1"/>
    <property type="molecule type" value="Genomic_DNA"/>
</dbReference>
<evidence type="ECO:0000256" key="1">
    <source>
        <dbReference type="SAM" id="MobiDB-lite"/>
    </source>
</evidence>
<accession>A0A0C3WF56</accession>
<dbReference type="OrthoDB" id="549353at2759"/>
<proteinExistence type="predicted"/>
<dbReference type="GO" id="GO:0004540">
    <property type="term" value="F:RNA nuclease activity"/>
    <property type="evidence" value="ECO:0007669"/>
    <property type="project" value="InterPro"/>
</dbReference>
<reference evidence="5" key="1">
    <citation type="submission" date="2006-10" db="EMBL/GenBank/DDBJ databases">
        <authorList>
            <person name="Shaull S."/>
            <person name="Lin S."/>
            <person name="Dixon R."/>
            <person name="May G."/>
            <person name="Sumner L."/>
            <person name="Gonzales B."/>
            <person name="Cook D."/>
            <person name="Kim D."/>
            <person name="Roe B.A."/>
        </authorList>
    </citation>
    <scope>NUCLEOTIDE SEQUENCE</scope>
</reference>
<dbReference type="GO" id="GO:0010468">
    <property type="term" value="P:regulation of gene expression"/>
    <property type="evidence" value="ECO:0007669"/>
    <property type="project" value="InterPro"/>
</dbReference>
<feature type="domain" description="NYN" evidence="2">
    <location>
        <begin position="12"/>
        <end position="148"/>
    </location>
</feature>
<dbReference type="InterPro" id="IPR021139">
    <property type="entry name" value="NYN"/>
</dbReference>
<sequence length="463" mass="51837">MMEDGSTFSSAKISVWWDIENCQVPRYFNDANSIAQNITTALFNSNFHGPLSISSYGDTTRIPSHVQHALSSTGISLHHVPAGAKDASDKKILVDMLLWAIDNPAPANYLLISGDRDFSNALHQLRMRRYNILLAQPFCASKPLTAAAKIVWQWPTLIAGGPPFLTEPNPNCSRKLFYQPKPETDHNNNNNDTSSVANSEQVKTSKLFRLAPHEFFSSNHPTIIPISSTNLQTHNQDSTKSITDFNVHNNQLMLPLSHGNDDATHVGNASSEQLLGSNVRKVKSMPTISTYENLQGLVDVILVTLNTLMNEMVFPTEGNIIHCIRYGDPKYETLDIRKGLHCAIEQQKVVKRVFGTLRLYIVANENLWKCVNPLRGLPSHFPDAIWVRIEKFLASSSGRSAILASCNRYEASLILKKLCLEELVLGDVLKILEIIITIKKWIIPYHSRWQPITISLTETNDDS</sequence>
<gene>
    <name evidence="8" type="primary">11425911</name>
    <name evidence="6" type="ordered locus">MTR_7g110390</name>
    <name evidence="5" type="ORF">MtrDRAFT_AC144563g13v2</name>
    <name evidence="7" type="ORF">MtrunA17_Chr7g0270601</name>
</gene>
<dbReference type="eggNOG" id="ENOG502QWNR">
    <property type="taxonomic scope" value="Eukaryota"/>
</dbReference>
<reference evidence="8" key="5">
    <citation type="submission" date="2015-04" db="UniProtKB">
        <authorList>
            <consortium name="EnsemblPlants"/>
        </authorList>
    </citation>
    <scope>IDENTIFICATION</scope>
    <source>
        <strain evidence="8">cv. Jemalong A17</strain>
    </source>
</reference>
<keyword evidence="6" id="KW-0378">Hydrolase</keyword>
<feature type="region of interest" description="Disordered" evidence="1">
    <location>
        <begin position="178"/>
        <end position="199"/>
    </location>
</feature>